<name>I1H839_BRADI</name>
<evidence type="ECO:0000313" key="8">
    <source>
        <dbReference type="EnsemblPlants" id="KQK22901"/>
    </source>
</evidence>
<dbReference type="Proteomes" id="UP000008810">
    <property type="component" value="Chromosome 1"/>
</dbReference>
<feature type="domain" description="Tify" evidence="6">
    <location>
        <begin position="64"/>
        <end position="100"/>
    </location>
</feature>
<dbReference type="OrthoDB" id="667358at2759"/>
<dbReference type="Gramene" id="KQK22901">
    <property type="protein sequence ID" value="KQK22901"/>
    <property type="gene ID" value="BRADI_1g69970v3"/>
</dbReference>
<evidence type="ECO:0000256" key="1">
    <source>
        <dbReference type="ARBA" id="ARBA00004123"/>
    </source>
</evidence>
<dbReference type="InParanoid" id="I1H839"/>
<evidence type="ECO:0000256" key="3">
    <source>
        <dbReference type="ARBA" id="ARBA00023242"/>
    </source>
</evidence>
<comment type="subcellular location">
    <subcellularLocation>
        <location evidence="1 4">Nucleus</location>
    </subcellularLocation>
</comment>
<gene>
    <name evidence="7" type="ORF">BRADI_1g69970v3</name>
</gene>
<organism evidence="7">
    <name type="scientific">Brachypodium distachyon</name>
    <name type="common">Purple false brome</name>
    <name type="synonym">Trachynia distachya</name>
    <dbReference type="NCBI Taxonomy" id="15368"/>
    <lineage>
        <taxon>Eukaryota</taxon>
        <taxon>Viridiplantae</taxon>
        <taxon>Streptophyta</taxon>
        <taxon>Embryophyta</taxon>
        <taxon>Tracheophyta</taxon>
        <taxon>Spermatophyta</taxon>
        <taxon>Magnoliopsida</taxon>
        <taxon>Liliopsida</taxon>
        <taxon>Poales</taxon>
        <taxon>Poaceae</taxon>
        <taxon>BOP clade</taxon>
        <taxon>Pooideae</taxon>
        <taxon>Stipodae</taxon>
        <taxon>Brachypodieae</taxon>
        <taxon>Brachypodium</taxon>
    </lineage>
</organism>
<comment type="function">
    <text evidence="4">Acts as a negative regulator of abscisic acid (ABA) response.</text>
</comment>
<reference evidence="7" key="2">
    <citation type="submission" date="2017-06" db="EMBL/GenBank/DDBJ databases">
        <title>WGS assembly of Brachypodium distachyon.</title>
        <authorList>
            <consortium name="The International Brachypodium Initiative"/>
            <person name="Lucas S."/>
            <person name="Harmon-Smith M."/>
            <person name="Lail K."/>
            <person name="Tice H."/>
            <person name="Grimwood J."/>
            <person name="Bruce D."/>
            <person name="Barry K."/>
            <person name="Shu S."/>
            <person name="Lindquist E."/>
            <person name="Wang M."/>
            <person name="Pitluck S."/>
            <person name="Vogel J.P."/>
            <person name="Garvin D.F."/>
            <person name="Mockler T.C."/>
            <person name="Schmutz J."/>
            <person name="Rokhsar D."/>
            <person name="Bevan M.W."/>
        </authorList>
    </citation>
    <scope>NUCLEOTIDE SEQUENCE</scope>
    <source>
        <strain evidence="7">Bd21</strain>
    </source>
</reference>
<dbReference type="Pfam" id="PF16135">
    <property type="entry name" value="TDBD"/>
    <property type="match status" value="1"/>
</dbReference>
<sequence length="102" mass="11189">MRQRLREIKKKNSSSVSKGAAGEIPGSSKSMETMLTEDEMPGVSTTGLPWNVEGFLYNYMTGPVVIVCVCHGSFMSPEEFMKHAGAVNVQNPTQHIVMKNIV</sequence>
<accession>I1H839</accession>
<dbReference type="EnsemblPlants" id="KQK22901">
    <property type="protein sequence ID" value="KQK22901"/>
    <property type="gene ID" value="BRADI_1g69970v3"/>
</dbReference>
<evidence type="ECO:0000313" key="7">
    <source>
        <dbReference type="EMBL" id="KQK22901.1"/>
    </source>
</evidence>
<dbReference type="GO" id="GO:0007165">
    <property type="term" value="P:signal transduction"/>
    <property type="evidence" value="ECO:0007669"/>
    <property type="project" value="InterPro"/>
</dbReference>
<keyword evidence="3 4" id="KW-0539">Nucleus</keyword>
<dbReference type="InterPro" id="IPR032308">
    <property type="entry name" value="TDBD"/>
</dbReference>
<dbReference type="GO" id="GO:0005634">
    <property type="term" value="C:nucleus"/>
    <property type="evidence" value="ECO:0000318"/>
    <property type="project" value="GO_Central"/>
</dbReference>
<protein>
    <recommendedName>
        <fullName evidence="4">Ninja-family protein</fullName>
    </recommendedName>
    <alternativeName>
        <fullName evidence="4">ABI-binding protein</fullName>
    </alternativeName>
</protein>
<reference evidence="7 8" key="1">
    <citation type="journal article" date="2010" name="Nature">
        <title>Genome sequencing and analysis of the model grass Brachypodium distachyon.</title>
        <authorList>
            <consortium name="International Brachypodium Initiative"/>
        </authorList>
    </citation>
    <scope>NUCLEOTIDE SEQUENCE [LARGE SCALE GENOMIC DNA]</scope>
    <source>
        <strain evidence="7 8">Bd21</strain>
    </source>
</reference>
<comment type="similarity">
    <text evidence="2 4">Belongs to the Ninja family.</text>
</comment>
<evidence type="ECO:0000256" key="4">
    <source>
        <dbReference type="RuleBase" id="RU369029"/>
    </source>
</evidence>
<dbReference type="PANTHER" id="PTHR31413:SF49">
    <property type="entry name" value="NINJA-FAMILY PROTEIN MODD"/>
    <property type="match status" value="1"/>
</dbReference>
<evidence type="ECO:0000256" key="2">
    <source>
        <dbReference type="ARBA" id="ARBA00006081"/>
    </source>
</evidence>
<evidence type="ECO:0000313" key="9">
    <source>
        <dbReference type="Proteomes" id="UP000008810"/>
    </source>
</evidence>
<dbReference type="GO" id="GO:0045892">
    <property type="term" value="P:negative regulation of DNA-templated transcription"/>
    <property type="evidence" value="ECO:0000318"/>
    <property type="project" value="GO_Central"/>
</dbReference>
<dbReference type="EMBL" id="CM000880">
    <property type="protein sequence ID" value="KQK22901.1"/>
    <property type="molecule type" value="Genomic_DNA"/>
</dbReference>
<feature type="region of interest" description="Disordered" evidence="5">
    <location>
        <begin position="1"/>
        <end position="31"/>
    </location>
</feature>
<dbReference type="AlphaFoldDB" id="I1H839"/>
<evidence type="ECO:0000259" key="6">
    <source>
        <dbReference type="Pfam" id="PF16135"/>
    </source>
</evidence>
<keyword evidence="9" id="KW-1185">Reference proteome</keyword>
<dbReference type="STRING" id="15368.I1H839"/>
<proteinExistence type="inferred from homology"/>
<evidence type="ECO:0000256" key="5">
    <source>
        <dbReference type="SAM" id="MobiDB-lite"/>
    </source>
</evidence>
<dbReference type="InterPro" id="IPR031307">
    <property type="entry name" value="Ninja_fam"/>
</dbReference>
<dbReference type="PANTHER" id="PTHR31413">
    <property type="entry name" value="AFP HOMOLOG 2"/>
    <property type="match status" value="1"/>
</dbReference>
<reference evidence="8" key="3">
    <citation type="submission" date="2018-08" db="UniProtKB">
        <authorList>
            <consortium name="EnsemblPlants"/>
        </authorList>
    </citation>
    <scope>IDENTIFICATION</scope>
    <source>
        <strain evidence="8">cv. Bd21</strain>
    </source>
</reference>
<dbReference type="HOGENOM" id="CLU_164276_0_0_1"/>